<evidence type="ECO:0000256" key="2">
    <source>
        <dbReference type="SAM" id="MobiDB-lite"/>
    </source>
</evidence>
<evidence type="ECO:0000313" key="4">
    <source>
        <dbReference type="Proteomes" id="UP000245942"/>
    </source>
</evidence>
<feature type="compositionally biased region" description="Pro residues" evidence="2">
    <location>
        <begin position="621"/>
        <end position="630"/>
    </location>
</feature>
<feature type="compositionally biased region" description="Basic and acidic residues" evidence="2">
    <location>
        <begin position="16"/>
        <end position="30"/>
    </location>
</feature>
<feature type="compositionally biased region" description="Polar residues" evidence="2">
    <location>
        <begin position="448"/>
        <end position="462"/>
    </location>
</feature>
<dbReference type="STRING" id="1684307.A0A316U6V1"/>
<feature type="compositionally biased region" description="Low complexity" evidence="2">
    <location>
        <begin position="569"/>
        <end position="579"/>
    </location>
</feature>
<keyword evidence="4" id="KW-1185">Reference proteome</keyword>
<dbReference type="GeneID" id="37015989"/>
<feature type="compositionally biased region" description="Basic and acidic residues" evidence="2">
    <location>
        <begin position="651"/>
        <end position="661"/>
    </location>
</feature>
<feature type="compositionally biased region" description="Basic and acidic residues" evidence="2">
    <location>
        <begin position="946"/>
        <end position="957"/>
    </location>
</feature>
<feature type="compositionally biased region" description="Low complexity" evidence="2">
    <location>
        <begin position="389"/>
        <end position="400"/>
    </location>
</feature>
<feature type="compositionally biased region" description="Polar residues" evidence="2">
    <location>
        <begin position="677"/>
        <end position="687"/>
    </location>
</feature>
<feature type="compositionally biased region" description="Polar residues" evidence="2">
    <location>
        <begin position="424"/>
        <end position="435"/>
    </location>
</feature>
<sequence length="1182" mass="123190">MLTSQGLASVSSLVSHPDDEDKGASYEQRRPYGSFSREAQPSTTAAAAAAAAGPARGAAAAASSFPLARAADADKKRGGGEEGRGASKQTKEDEAQDHQGLSDAAHAPHRPPPPLEAKVGAALVNRRRGTPSSFYPQHNTHLSSASDSPASPRKHSPSSPLPNGSADFSPAPPPLPARASPFQRFVSSPPPTNGYPRSKAFKYRPDTTEADFESAPQSKADTKAEFRTFGLRGLAKRAASIAGFSYPSQADSDVPPVPSLTELPRGLLTRNRRQEQRSSGNWISPSPSGLRPITLGLASSTSASGYGSTSHSRSASVSSSTSRSSRLTEGSSAPQTRSAPATVESTPHQRAESTFGTSSSAPARGTLLRSPCKRESGSVFDHHERDLESSSSFSDSSSVSCYQHRSREDTYDSPPSLWKHRESITSTAERSSGPPTDSDDSADKRDSITSATRGSSLYTPSALQIALAMPPKATANGRAAAGTKSKAEAKGKAEPKKDKRDSTAPTPSNGDAKNAKRRSISTNTSGSGGAAESEDSDAEGFEDAEGGAGEEREDAEEPAGEETAEAPSEEPGPSAQESGATGSLPAVETLTVDPTQAEGAEQSASPLPEADEASATTPLTARPPPPPPRPVAAASPSTPTARKNSTPSLWDRLKTPQERAAEAALKSPSPPPAASSTVTAPQLQQRQLSSGSLLNSLTSAANYAASSAASRGFNLPERLGGGAAAAASLAQGPLERKRLPRYEVDEGKMMEDQMRFAEARHLLATSTQLEQVRSLGKDLEGGWREKLAEVTELHLKLEDLTASVSDIQDENEQLRTQLASLSEQIALREEDFEAFQRLTIAHQEREKELWVVESQEEKERLEWKEREAVRILAEERAINAQLRLVLLGSLNGAATEEGGGGASSNASSSGLVRDSGLIEKNSSHDSAGSSRRSAVFDVADGDGEELERGGPRDRDPSGGEEGAIQDDVLFNLNLPHTASGGRTTPGAGGGAGGSAETGMGTANRSAVASLFSDVVPLDQLRLILKMPPAEEEEAAQRILSEAPPSGAAGMTPSASQSSLREQENSTLTTSSSNGALGLGLGLGLGSSNSSKATHALSHPSVQQTLTSQKSLADYQLSQALQLENLSIRSQLRDANRRAGLAEEEVKGLKEKVRGMEEAVSGLLEGGGFAGFGGAGAGAGKSG</sequence>
<accession>A0A316U6V1</accession>
<proteinExistence type="predicted"/>
<feature type="compositionally biased region" description="Basic and acidic residues" evidence="2">
    <location>
        <begin position="485"/>
        <end position="502"/>
    </location>
</feature>
<dbReference type="RefSeq" id="XP_025348167.1">
    <property type="nucleotide sequence ID" value="XM_025494255.1"/>
</dbReference>
<dbReference type="Proteomes" id="UP000245942">
    <property type="component" value="Unassembled WGS sequence"/>
</dbReference>
<feature type="compositionally biased region" description="Polar residues" evidence="2">
    <location>
        <begin position="333"/>
        <end position="361"/>
    </location>
</feature>
<feature type="region of interest" description="Disordered" evidence="2">
    <location>
        <begin position="246"/>
        <end position="689"/>
    </location>
</feature>
<organism evidence="3 4">
    <name type="scientific">Pseudomicrostroma glucosiphilum</name>
    <dbReference type="NCBI Taxonomy" id="1684307"/>
    <lineage>
        <taxon>Eukaryota</taxon>
        <taxon>Fungi</taxon>
        <taxon>Dikarya</taxon>
        <taxon>Basidiomycota</taxon>
        <taxon>Ustilaginomycotina</taxon>
        <taxon>Exobasidiomycetes</taxon>
        <taxon>Microstromatales</taxon>
        <taxon>Microstromatales incertae sedis</taxon>
        <taxon>Pseudomicrostroma</taxon>
    </lineage>
</organism>
<name>A0A316U6V1_9BASI</name>
<evidence type="ECO:0000313" key="3">
    <source>
        <dbReference type="EMBL" id="PWN21007.1"/>
    </source>
</evidence>
<feature type="compositionally biased region" description="Polar residues" evidence="2">
    <location>
        <begin position="130"/>
        <end position="149"/>
    </location>
</feature>
<reference evidence="3 4" key="1">
    <citation type="journal article" date="2018" name="Mol. Biol. Evol.">
        <title>Broad Genomic Sampling Reveals a Smut Pathogenic Ancestry of the Fungal Clade Ustilaginomycotina.</title>
        <authorList>
            <person name="Kijpornyongpan T."/>
            <person name="Mondo S.J."/>
            <person name="Barry K."/>
            <person name="Sandor L."/>
            <person name="Lee J."/>
            <person name="Lipzen A."/>
            <person name="Pangilinan J."/>
            <person name="LaButti K."/>
            <person name="Hainaut M."/>
            <person name="Henrissat B."/>
            <person name="Grigoriev I.V."/>
            <person name="Spatafora J.W."/>
            <person name="Aime M.C."/>
        </authorList>
    </citation>
    <scope>NUCLEOTIDE SEQUENCE [LARGE SCALE GENOMIC DNA]</scope>
    <source>
        <strain evidence="3 4">MCA 4718</strain>
    </source>
</reference>
<feature type="compositionally biased region" description="Acidic residues" evidence="2">
    <location>
        <begin position="532"/>
        <end position="545"/>
    </location>
</feature>
<feature type="compositionally biased region" description="Low complexity" evidence="2">
    <location>
        <begin position="631"/>
        <end position="642"/>
    </location>
</feature>
<feature type="coiled-coil region" evidence="1">
    <location>
        <begin position="1131"/>
        <end position="1158"/>
    </location>
</feature>
<feature type="compositionally biased region" description="Basic and acidic residues" evidence="2">
    <location>
        <begin position="372"/>
        <end position="388"/>
    </location>
</feature>
<feature type="compositionally biased region" description="Basic and acidic residues" evidence="2">
    <location>
        <begin position="71"/>
        <end position="97"/>
    </location>
</feature>
<dbReference type="EMBL" id="KZ819326">
    <property type="protein sequence ID" value="PWN21007.1"/>
    <property type="molecule type" value="Genomic_DNA"/>
</dbReference>
<feature type="compositionally biased region" description="Gly residues" evidence="2">
    <location>
        <begin position="986"/>
        <end position="995"/>
    </location>
</feature>
<protein>
    <submittedName>
        <fullName evidence="3">Uncharacterized protein</fullName>
    </submittedName>
</protein>
<feature type="compositionally biased region" description="Low complexity" evidence="2">
    <location>
        <begin position="45"/>
        <end position="70"/>
    </location>
</feature>
<dbReference type="OrthoDB" id="3366916at2759"/>
<feature type="region of interest" description="Disordered" evidence="2">
    <location>
        <begin position="1"/>
        <end position="222"/>
    </location>
</feature>
<feature type="coiled-coil region" evidence="1">
    <location>
        <begin position="790"/>
        <end position="831"/>
    </location>
</feature>
<feature type="compositionally biased region" description="Low complexity" evidence="2">
    <location>
        <begin position="294"/>
        <end position="332"/>
    </location>
</feature>
<keyword evidence="1" id="KW-0175">Coiled coil</keyword>
<feature type="region of interest" description="Disordered" evidence="2">
    <location>
        <begin position="919"/>
        <end position="997"/>
    </location>
</feature>
<dbReference type="AlphaFoldDB" id="A0A316U6V1"/>
<feature type="region of interest" description="Disordered" evidence="2">
    <location>
        <begin position="1041"/>
        <end position="1072"/>
    </location>
</feature>
<feature type="compositionally biased region" description="Polar residues" evidence="2">
    <location>
        <begin position="1"/>
        <end position="14"/>
    </location>
</feature>
<feature type="compositionally biased region" description="Acidic residues" evidence="2">
    <location>
        <begin position="551"/>
        <end position="568"/>
    </location>
</feature>
<evidence type="ECO:0000256" key="1">
    <source>
        <dbReference type="SAM" id="Coils"/>
    </source>
</evidence>
<feature type="compositionally biased region" description="Low complexity" evidence="2">
    <location>
        <begin position="924"/>
        <end position="933"/>
    </location>
</feature>
<gene>
    <name evidence="3" type="ORF">BCV69DRAFT_298800</name>
</gene>
<feature type="compositionally biased region" description="Polar residues" evidence="2">
    <location>
        <begin position="277"/>
        <end position="287"/>
    </location>
</feature>